<evidence type="ECO:0000256" key="6">
    <source>
        <dbReference type="ARBA" id="ARBA00023136"/>
    </source>
</evidence>
<dbReference type="Proteomes" id="UP001432075">
    <property type="component" value="Chromosome"/>
</dbReference>
<evidence type="ECO:0000256" key="4">
    <source>
        <dbReference type="ARBA" id="ARBA00023002"/>
    </source>
</evidence>
<comment type="subcellular location">
    <subcellularLocation>
        <location evidence="1">Endomembrane system</location>
        <topology evidence="1">Multi-pass membrane protein</topology>
    </subcellularLocation>
</comment>
<gene>
    <name evidence="9" type="ORF">OHU17_32220</name>
</gene>
<dbReference type="Pfam" id="PF04116">
    <property type="entry name" value="FA_hydroxylase"/>
    <property type="match status" value="1"/>
</dbReference>
<feature type="transmembrane region" description="Helical" evidence="7">
    <location>
        <begin position="29"/>
        <end position="46"/>
    </location>
</feature>
<keyword evidence="6 7" id="KW-0472">Membrane</keyword>
<name>A0ABZ1RWW9_9ACTN</name>
<reference evidence="9" key="1">
    <citation type="submission" date="2022-10" db="EMBL/GenBank/DDBJ databases">
        <title>The complete genomes of actinobacterial strains from the NBC collection.</title>
        <authorList>
            <person name="Joergensen T.S."/>
            <person name="Alvarez Arevalo M."/>
            <person name="Sterndorff E.B."/>
            <person name="Faurdal D."/>
            <person name="Vuksanovic O."/>
            <person name="Mourched A.-S."/>
            <person name="Charusanti P."/>
            <person name="Shaw S."/>
            <person name="Blin K."/>
            <person name="Weber T."/>
        </authorList>
    </citation>
    <scope>NUCLEOTIDE SEQUENCE</scope>
    <source>
        <strain evidence="9">NBC_00283</strain>
    </source>
</reference>
<feature type="transmembrane region" description="Helical" evidence="7">
    <location>
        <begin position="97"/>
        <end position="118"/>
    </location>
</feature>
<keyword evidence="3 7" id="KW-1133">Transmembrane helix</keyword>
<evidence type="ECO:0000256" key="1">
    <source>
        <dbReference type="ARBA" id="ARBA00004127"/>
    </source>
</evidence>
<feature type="transmembrane region" description="Helical" evidence="7">
    <location>
        <begin position="67"/>
        <end position="91"/>
    </location>
</feature>
<keyword evidence="5" id="KW-0443">Lipid metabolism</keyword>
<evidence type="ECO:0000256" key="7">
    <source>
        <dbReference type="SAM" id="Phobius"/>
    </source>
</evidence>
<evidence type="ECO:0000256" key="3">
    <source>
        <dbReference type="ARBA" id="ARBA00022989"/>
    </source>
</evidence>
<proteinExistence type="predicted"/>
<feature type="domain" description="Fatty acid hydroxylase" evidence="8">
    <location>
        <begin position="105"/>
        <end position="237"/>
    </location>
</feature>
<dbReference type="InterPro" id="IPR051689">
    <property type="entry name" value="Sterol_desaturase/TMEM195"/>
</dbReference>
<organism evidence="9 10">
    <name type="scientific">Streptomyces goshikiensis</name>
    <dbReference type="NCBI Taxonomy" id="1942"/>
    <lineage>
        <taxon>Bacteria</taxon>
        <taxon>Bacillati</taxon>
        <taxon>Actinomycetota</taxon>
        <taxon>Actinomycetes</taxon>
        <taxon>Kitasatosporales</taxon>
        <taxon>Streptomycetaceae</taxon>
        <taxon>Streptomyces</taxon>
    </lineage>
</organism>
<keyword evidence="10" id="KW-1185">Reference proteome</keyword>
<keyword evidence="4" id="KW-0560">Oxidoreductase</keyword>
<accession>A0ABZ1RWW9</accession>
<evidence type="ECO:0000313" key="9">
    <source>
        <dbReference type="EMBL" id="WUO51098.1"/>
    </source>
</evidence>
<dbReference type="PANTHER" id="PTHR21624">
    <property type="entry name" value="STEROL DESATURASE-RELATED PROTEIN"/>
    <property type="match status" value="1"/>
</dbReference>
<protein>
    <submittedName>
        <fullName evidence="9">Sterol desaturase family protein</fullName>
    </submittedName>
</protein>
<evidence type="ECO:0000256" key="5">
    <source>
        <dbReference type="ARBA" id="ARBA00023098"/>
    </source>
</evidence>
<dbReference type="InterPro" id="IPR006694">
    <property type="entry name" value="Fatty_acid_hydroxylase"/>
</dbReference>
<keyword evidence="2 7" id="KW-0812">Transmembrane</keyword>
<dbReference type="PANTHER" id="PTHR21624:SF1">
    <property type="entry name" value="ALKYLGLYCEROL MONOOXYGENASE"/>
    <property type="match status" value="1"/>
</dbReference>
<evidence type="ECO:0000259" key="8">
    <source>
        <dbReference type="Pfam" id="PF04116"/>
    </source>
</evidence>
<sequence>MLARAAHPALLLAVVAVFAATVRRGWPPGPVTFAFQFATLCYLAGLERLIPYERSWRPSRREWRWYGVYYLLTTLGGSTGQTAVLLAAGAVAPERPLLPLAAEMPLALLLGSLASYAIHRLGHTSPWLWRLHGVHHVPDKVNVGNNGVNHVLDVFVSQACAQLPLALIGFSERAVFGVGLFVIAQGYFVHANVAVRLGLLNHVLAGPEQHRLHHSTDLAEAGHYGSDLSVWDRAFGSFTWHPGREPAEVGLLRPESFPATGAIGATLVHPWRMPAKTGETAG</sequence>
<evidence type="ECO:0000256" key="2">
    <source>
        <dbReference type="ARBA" id="ARBA00022692"/>
    </source>
</evidence>
<dbReference type="EMBL" id="CP108057">
    <property type="protein sequence ID" value="WUO51098.1"/>
    <property type="molecule type" value="Genomic_DNA"/>
</dbReference>
<evidence type="ECO:0000313" key="10">
    <source>
        <dbReference type="Proteomes" id="UP001432075"/>
    </source>
</evidence>